<feature type="active site" evidence="5 6">
    <location>
        <position position="200"/>
    </location>
</feature>
<dbReference type="Proteomes" id="UP000198706">
    <property type="component" value="Unassembled WGS sequence"/>
</dbReference>
<evidence type="ECO:0000256" key="8">
    <source>
        <dbReference type="SAM" id="MobiDB-lite"/>
    </source>
</evidence>
<keyword evidence="1 5" id="KW-0963">Cytoplasm</keyword>
<dbReference type="HAMAP" id="MF_00099">
    <property type="entry name" value="CheB_chemtxs"/>
    <property type="match status" value="1"/>
</dbReference>
<evidence type="ECO:0000256" key="6">
    <source>
        <dbReference type="PROSITE-ProRule" id="PRU00050"/>
    </source>
</evidence>
<dbReference type="GO" id="GO:0006935">
    <property type="term" value="P:chemotaxis"/>
    <property type="evidence" value="ECO:0007669"/>
    <property type="project" value="UniProtKB-UniRule"/>
</dbReference>
<dbReference type="PANTHER" id="PTHR42872">
    <property type="entry name" value="PROTEIN-GLUTAMATE METHYLESTERASE/PROTEIN-GLUTAMINE GLUTAMINASE"/>
    <property type="match status" value="1"/>
</dbReference>
<evidence type="ECO:0000256" key="2">
    <source>
        <dbReference type="ARBA" id="ARBA00022500"/>
    </source>
</evidence>
<dbReference type="PROSITE" id="PS50122">
    <property type="entry name" value="CHEB"/>
    <property type="match status" value="1"/>
</dbReference>
<feature type="domain" description="CheB-type methylesterase" evidence="10">
    <location>
        <begin position="162"/>
        <end position="354"/>
    </location>
</feature>
<feature type="active site" evidence="5 6">
    <location>
        <position position="296"/>
    </location>
</feature>
<dbReference type="CDD" id="cd16432">
    <property type="entry name" value="CheB_Rec"/>
    <property type="match status" value="1"/>
</dbReference>
<feature type="active site" evidence="5 6">
    <location>
        <position position="174"/>
    </location>
</feature>
<dbReference type="CDD" id="cd17541">
    <property type="entry name" value="REC_CheB-like"/>
    <property type="match status" value="1"/>
</dbReference>
<dbReference type="InterPro" id="IPR011006">
    <property type="entry name" value="CheY-like_superfamily"/>
</dbReference>
<keyword evidence="3 5" id="KW-0378">Hydrolase</keyword>
<evidence type="ECO:0000259" key="9">
    <source>
        <dbReference type="PROSITE" id="PS50110"/>
    </source>
</evidence>
<comment type="catalytic activity">
    <reaction evidence="4 5">
        <text>[protein]-L-glutamate 5-O-methyl ester + H2O = L-glutamyl-[protein] + methanol + H(+)</text>
        <dbReference type="Rhea" id="RHEA:23236"/>
        <dbReference type="Rhea" id="RHEA-COMP:10208"/>
        <dbReference type="Rhea" id="RHEA-COMP:10311"/>
        <dbReference type="ChEBI" id="CHEBI:15377"/>
        <dbReference type="ChEBI" id="CHEBI:15378"/>
        <dbReference type="ChEBI" id="CHEBI:17790"/>
        <dbReference type="ChEBI" id="CHEBI:29973"/>
        <dbReference type="ChEBI" id="CHEBI:82795"/>
        <dbReference type="EC" id="3.1.1.61"/>
    </reaction>
</comment>
<comment type="subcellular location">
    <subcellularLocation>
        <location evidence="5">Cytoplasm</location>
    </subcellularLocation>
</comment>
<organism evidence="11 12">
    <name type="scientific">Pseudomonas indica</name>
    <dbReference type="NCBI Taxonomy" id="137658"/>
    <lineage>
        <taxon>Bacteria</taxon>
        <taxon>Pseudomonadati</taxon>
        <taxon>Pseudomonadota</taxon>
        <taxon>Gammaproteobacteria</taxon>
        <taxon>Pseudomonadales</taxon>
        <taxon>Pseudomonadaceae</taxon>
        <taxon>Pseudomonas</taxon>
    </lineage>
</organism>
<dbReference type="GO" id="GO:0000156">
    <property type="term" value="F:phosphorelay response regulator activity"/>
    <property type="evidence" value="ECO:0007669"/>
    <property type="project" value="InterPro"/>
</dbReference>
<protein>
    <recommendedName>
        <fullName evidence="5">Protein-glutamate methylesterase/protein-glutamine glutaminase</fullName>
        <ecNumber evidence="5">3.1.1.61</ecNumber>
        <ecNumber evidence="5">3.5.1.44</ecNumber>
    </recommendedName>
</protein>
<comment type="PTM">
    <text evidence="5">Phosphorylated by CheA. Phosphorylation of the N-terminal regulatory domain activates the methylesterase activity.</text>
</comment>
<comment type="function">
    <text evidence="5">Involved in chemotaxis. Part of a chemotaxis signal transduction system that modulates chemotaxis in response to various stimuli. Catalyzes the demethylation of specific methylglutamate residues introduced into the chemoreceptors (methyl-accepting chemotaxis proteins or MCP) by CheR. Also mediates the irreversible deamidation of specific glutamine residues to glutamic acid.</text>
</comment>
<dbReference type="SMART" id="SM00448">
    <property type="entry name" value="REC"/>
    <property type="match status" value="1"/>
</dbReference>
<dbReference type="InterPro" id="IPR001789">
    <property type="entry name" value="Sig_transdc_resp-reg_receiver"/>
</dbReference>
<evidence type="ECO:0000313" key="11">
    <source>
        <dbReference type="EMBL" id="SDK11506.1"/>
    </source>
</evidence>
<dbReference type="PROSITE" id="PS50110">
    <property type="entry name" value="RESPONSE_REGULATORY"/>
    <property type="match status" value="1"/>
</dbReference>
<dbReference type="RefSeq" id="WP_084334062.1">
    <property type="nucleotide sequence ID" value="NZ_FNFD01000004.1"/>
</dbReference>
<dbReference type="InterPro" id="IPR035909">
    <property type="entry name" value="CheB_C"/>
</dbReference>
<dbReference type="GO" id="GO:0050568">
    <property type="term" value="F:protein-glutamine glutaminase activity"/>
    <property type="evidence" value="ECO:0007669"/>
    <property type="project" value="UniProtKB-UniRule"/>
</dbReference>
<dbReference type="EMBL" id="FNFD01000004">
    <property type="protein sequence ID" value="SDK11506.1"/>
    <property type="molecule type" value="Genomic_DNA"/>
</dbReference>
<gene>
    <name evidence="5" type="primary">cheB</name>
    <name evidence="11" type="ORF">SAMN05216186_104239</name>
</gene>
<dbReference type="GO" id="GO:0005737">
    <property type="term" value="C:cytoplasm"/>
    <property type="evidence" value="ECO:0007669"/>
    <property type="project" value="UniProtKB-SubCell"/>
</dbReference>
<proteinExistence type="inferred from homology"/>
<dbReference type="AlphaFoldDB" id="A0A1G8Z8T4"/>
<keyword evidence="5 7" id="KW-0597">Phosphoprotein</keyword>
<dbReference type="SUPFAM" id="SSF52172">
    <property type="entry name" value="CheY-like"/>
    <property type="match status" value="1"/>
</dbReference>
<dbReference type="InterPro" id="IPR000673">
    <property type="entry name" value="Sig_transdc_resp-reg_Me-estase"/>
</dbReference>
<evidence type="ECO:0000256" key="7">
    <source>
        <dbReference type="PROSITE-ProRule" id="PRU00169"/>
    </source>
</evidence>
<dbReference type="EC" id="3.5.1.44" evidence="5"/>
<name>A0A1G8Z8T4_9PSED</name>
<comment type="domain">
    <text evidence="5">Contains a C-terminal catalytic domain, and an N-terminal region which modulates catalytic activity.</text>
</comment>
<accession>A0A1G8Z8T4</accession>
<dbReference type="NCBIfam" id="NF009206">
    <property type="entry name" value="PRK12555.1"/>
    <property type="match status" value="1"/>
</dbReference>
<dbReference type="InterPro" id="IPR008248">
    <property type="entry name" value="CheB-like"/>
</dbReference>
<dbReference type="NCBIfam" id="NF001965">
    <property type="entry name" value="PRK00742.1"/>
    <property type="match status" value="1"/>
</dbReference>
<feature type="region of interest" description="Disordered" evidence="8">
    <location>
        <begin position="138"/>
        <end position="160"/>
    </location>
</feature>
<evidence type="ECO:0000256" key="1">
    <source>
        <dbReference type="ARBA" id="ARBA00022490"/>
    </source>
</evidence>
<dbReference type="Gene3D" id="3.40.50.2300">
    <property type="match status" value="1"/>
</dbReference>
<dbReference type="EC" id="3.1.1.61" evidence="5"/>
<evidence type="ECO:0000313" key="12">
    <source>
        <dbReference type="Proteomes" id="UP000198706"/>
    </source>
</evidence>
<evidence type="ECO:0000256" key="3">
    <source>
        <dbReference type="ARBA" id="ARBA00022801"/>
    </source>
</evidence>
<keyword evidence="2 5" id="KW-0145">Chemotaxis</keyword>
<feature type="domain" description="Response regulatory" evidence="9">
    <location>
        <begin position="8"/>
        <end position="125"/>
    </location>
</feature>
<evidence type="ECO:0000259" key="10">
    <source>
        <dbReference type="PROSITE" id="PS50122"/>
    </source>
</evidence>
<evidence type="ECO:0000256" key="5">
    <source>
        <dbReference type="HAMAP-Rule" id="MF_00099"/>
    </source>
</evidence>
<dbReference type="GO" id="GO:0008984">
    <property type="term" value="F:protein-glutamate methylesterase activity"/>
    <property type="evidence" value="ECO:0007669"/>
    <property type="project" value="UniProtKB-UniRule"/>
</dbReference>
<dbReference type="PIRSF" id="PIRSF000876">
    <property type="entry name" value="RR_chemtxs_CheB"/>
    <property type="match status" value="1"/>
</dbReference>
<dbReference type="STRING" id="137658.SAMN05216186_104239"/>
<comment type="similarity">
    <text evidence="5">Belongs to the CheB family.</text>
</comment>
<sequence>MPTAPLIKVFIVDDSALVRQVLTACLDNHPGIQVIGQAADPLFALEKMRKQWPDVLVLDVEMPRMDGITFLRKLMAERPTPAIICSTLTEAGAAVTLDALAAGAVGIFTKSRLGLRESLQQMSGDLIRQIEVAARSQPRAMPRKVAEQPVPANTEKPSPVNLTTTDRVVALGTSTGGTQALEVVLRQLPVGCPGIVIVQHMPEKFTAAFAQRLNSVCAIEVREAKHMDRVRPGLALVAPGGKHMQLQRSGAQYFVEVLDGPPVNRHKPSVDVLFRSVARHAGHNALGIIMTGMGDDGARGLLSMREAGARTVAQDEASCVVFGMPKEALRMGAADSTESLQGIPRLIEQYGRADLHAVAQAGKRSG</sequence>
<keyword evidence="12" id="KW-1185">Reference proteome</keyword>
<reference evidence="11 12" key="1">
    <citation type="submission" date="2016-10" db="EMBL/GenBank/DDBJ databases">
        <authorList>
            <person name="de Groot N.N."/>
        </authorList>
    </citation>
    <scope>NUCLEOTIDE SEQUENCE [LARGE SCALE GENOMIC DNA]</scope>
    <source>
        <strain evidence="11 12">JCM 21544</strain>
    </source>
</reference>
<evidence type="ECO:0000256" key="4">
    <source>
        <dbReference type="ARBA" id="ARBA00048267"/>
    </source>
</evidence>
<feature type="modified residue" description="4-aspartylphosphate" evidence="5 7">
    <location>
        <position position="59"/>
    </location>
</feature>
<dbReference type="Pfam" id="PF01339">
    <property type="entry name" value="CheB_methylest"/>
    <property type="match status" value="1"/>
</dbReference>
<dbReference type="Pfam" id="PF00072">
    <property type="entry name" value="Response_reg"/>
    <property type="match status" value="1"/>
</dbReference>
<dbReference type="Gene3D" id="3.40.50.180">
    <property type="entry name" value="Methylesterase CheB, C-terminal domain"/>
    <property type="match status" value="1"/>
</dbReference>
<comment type="catalytic activity">
    <reaction evidence="5">
        <text>L-glutaminyl-[protein] + H2O = L-glutamyl-[protein] + NH4(+)</text>
        <dbReference type="Rhea" id="RHEA:16441"/>
        <dbReference type="Rhea" id="RHEA-COMP:10207"/>
        <dbReference type="Rhea" id="RHEA-COMP:10208"/>
        <dbReference type="ChEBI" id="CHEBI:15377"/>
        <dbReference type="ChEBI" id="CHEBI:28938"/>
        <dbReference type="ChEBI" id="CHEBI:29973"/>
        <dbReference type="ChEBI" id="CHEBI:30011"/>
        <dbReference type="EC" id="3.5.1.44"/>
    </reaction>
</comment>
<dbReference type="SUPFAM" id="SSF52738">
    <property type="entry name" value="Methylesterase CheB, C-terminal domain"/>
    <property type="match status" value="1"/>
</dbReference>
<dbReference type="PANTHER" id="PTHR42872:SF6">
    <property type="entry name" value="PROTEIN-GLUTAMATE METHYLESTERASE_PROTEIN-GLUTAMINE GLUTAMINASE"/>
    <property type="match status" value="1"/>
</dbReference>